<evidence type="ECO:0000313" key="2">
    <source>
        <dbReference type="EMBL" id="NJX17299.1"/>
    </source>
</evidence>
<comment type="caution">
    <text evidence="2">The sequence shown here is derived from an EMBL/GenBank/DDBJ whole genome shotgun (WGS) entry which is preliminary data.</text>
</comment>
<dbReference type="InterPro" id="IPR006103">
    <property type="entry name" value="Glyco_hydro_2_cat"/>
</dbReference>
<dbReference type="EMBL" id="JAAVJS010000472">
    <property type="protein sequence ID" value="NJX17299.1"/>
    <property type="molecule type" value="Genomic_DNA"/>
</dbReference>
<dbReference type="RefSeq" id="WP_280818720.1">
    <property type="nucleotide sequence ID" value="NZ_JAAVJS010000472.1"/>
</dbReference>
<dbReference type="InterPro" id="IPR006101">
    <property type="entry name" value="Glyco_hydro_2"/>
</dbReference>
<accession>A0ABX1DHS0</accession>
<dbReference type="Proteomes" id="UP000760545">
    <property type="component" value="Unassembled WGS sequence"/>
</dbReference>
<feature type="domain" description="Glycoside hydrolase family 2 catalytic" evidence="1">
    <location>
        <begin position="1"/>
        <end position="101"/>
    </location>
</feature>
<evidence type="ECO:0000313" key="3">
    <source>
        <dbReference type="Proteomes" id="UP000760545"/>
    </source>
</evidence>
<sequence>RHQDFFGLGNALPNALHHKDYEMIRDMGANFIRTAHYPQDPEVYRICDELGLLVWSEVPVINDVTASEAYHEVSLKMQREQILQFFNHPSVIMWGHMNEIFIRLVFNNKMTEPEKEAKIKTS</sequence>
<dbReference type="Gene3D" id="3.20.20.80">
    <property type="entry name" value="Glycosidases"/>
    <property type="match status" value="1"/>
</dbReference>
<feature type="non-terminal residue" evidence="2">
    <location>
        <position position="122"/>
    </location>
</feature>
<dbReference type="PANTHER" id="PTHR42732">
    <property type="entry name" value="BETA-GALACTOSIDASE"/>
    <property type="match status" value="1"/>
</dbReference>
<dbReference type="InterPro" id="IPR023230">
    <property type="entry name" value="Glyco_hydro_2_CS"/>
</dbReference>
<name>A0ABX1DHS0_9FLAO</name>
<dbReference type="SUPFAM" id="SSF51445">
    <property type="entry name" value="(Trans)glycosidases"/>
    <property type="match status" value="1"/>
</dbReference>
<dbReference type="PRINTS" id="PR00132">
    <property type="entry name" value="GLHYDRLASE2"/>
</dbReference>
<dbReference type="Pfam" id="PF02836">
    <property type="entry name" value="Glyco_hydro_2_C"/>
    <property type="match status" value="1"/>
</dbReference>
<reference evidence="2 3" key="1">
    <citation type="submission" date="2020-03" db="EMBL/GenBank/DDBJ databases">
        <title>Tamlana sp. nov, isolated from XXX.</title>
        <authorList>
            <person name="Cao W.R."/>
        </authorList>
    </citation>
    <scope>NUCLEOTIDE SEQUENCE [LARGE SCALE GENOMIC DNA]</scope>
    <source>
        <strain evidence="2 3">HST1-43</strain>
    </source>
</reference>
<dbReference type="PANTHER" id="PTHR42732:SF1">
    <property type="entry name" value="BETA-MANNOSIDASE"/>
    <property type="match status" value="1"/>
</dbReference>
<keyword evidence="2" id="KW-0378">Hydrolase</keyword>
<protein>
    <submittedName>
        <fullName evidence="2">Glycoside hydrolase family 2</fullName>
    </submittedName>
</protein>
<dbReference type="InterPro" id="IPR051913">
    <property type="entry name" value="GH2_Domain-Containing"/>
</dbReference>
<feature type="non-terminal residue" evidence="2">
    <location>
        <position position="1"/>
    </location>
</feature>
<organism evidence="2 3">
    <name type="scientific">Tamlana crocina</name>
    <dbReference type="NCBI Taxonomy" id="393006"/>
    <lineage>
        <taxon>Bacteria</taxon>
        <taxon>Pseudomonadati</taxon>
        <taxon>Bacteroidota</taxon>
        <taxon>Flavobacteriia</taxon>
        <taxon>Flavobacteriales</taxon>
        <taxon>Flavobacteriaceae</taxon>
        <taxon>Tamlana</taxon>
    </lineage>
</organism>
<proteinExistence type="predicted"/>
<gene>
    <name evidence="2" type="ORF">HC176_17655</name>
</gene>
<keyword evidence="3" id="KW-1185">Reference proteome</keyword>
<dbReference type="InterPro" id="IPR017853">
    <property type="entry name" value="GH"/>
</dbReference>
<dbReference type="PROSITE" id="PS00719">
    <property type="entry name" value="GLYCOSYL_HYDROL_F2_1"/>
    <property type="match status" value="1"/>
</dbReference>
<evidence type="ECO:0000259" key="1">
    <source>
        <dbReference type="Pfam" id="PF02836"/>
    </source>
</evidence>
<dbReference type="GO" id="GO:0016787">
    <property type="term" value="F:hydrolase activity"/>
    <property type="evidence" value="ECO:0007669"/>
    <property type="project" value="UniProtKB-KW"/>
</dbReference>